<dbReference type="Gene3D" id="3.20.20.20">
    <property type="entry name" value="Dihydropteroate synthase-like"/>
    <property type="match status" value="1"/>
</dbReference>
<evidence type="ECO:0000256" key="4">
    <source>
        <dbReference type="ARBA" id="ARBA00012458"/>
    </source>
</evidence>
<dbReference type="Pfam" id="PF00809">
    <property type="entry name" value="Pterin_bind"/>
    <property type="match status" value="1"/>
</dbReference>
<comment type="cofactor">
    <cofactor evidence="2">
        <name>Mg(2+)</name>
        <dbReference type="ChEBI" id="CHEBI:18420"/>
    </cofactor>
</comment>
<name>A0ABX6T0X1_9SPHN</name>
<evidence type="ECO:0000256" key="1">
    <source>
        <dbReference type="ARBA" id="ARBA00000012"/>
    </source>
</evidence>
<dbReference type="Proteomes" id="UP000516134">
    <property type="component" value="Chromosome"/>
</dbReference>
<keyword evidence="5 10" id="KW-0808">Transferase</keyword>
<proteinExistence type="predicted"/>
<gene>
    <name evidence="10" type="primary">folP</name>
    <name evidence="10" type="ORF">H9L15_00460</name>
</gene>
<comment type="pathway">
    <text evidence="3">Cofactor biosynthesis; tetrahydrofolate biosynthesis; 7,8-dihydrofolate from 2-amino-4-hydroxy-6-hydroxymethyl-7,8-dihydropteridine diphosphate and 4-aminobenzoate: step 1/2.</text>
</comment>
<dbReference type="PROSITE" id="PS00792">
    <property type="entry name" value="DHPS_1"/>
    <property type="match status" value="1"/>
</dbReference>
<organism evidence="10 11">
    <name type="scientific">Sphingomonas daechungensis</name>
    <dbReference type="NCBI Taxonomy" id="1176646"/>
    <lineage>
        <taxon>Bacteria</taxon>
        <taxon>Pseudomonadati</taxon>
        <taxon>Pseudomonadota</taxon>
        <taxon>Alphaproteobacteria</taxon>
        <taxon>Sphingomonadales</taxon>
        <taxon>Sphingomonadaceae</taxon>
        <taxon>Sphingomonas</taxon>
    </lineage>
</organism>
<evidence type="ECO:0000256" key="8">
    <source>
        <dbReference type="ARBA" id="ARBA00022909"/>
    </source>
</evidence>
<keyword evidence="7" id="KW-0460">Magnesium</keyword>
<dbReference type="InterPro" id="IPR000489">
    <property type="entry name" value="Pterin-binding_dom"/>
</dbReference>
<dbReference type="InterPro" id="IPR011005">
    <property type="entry name" value="Dihydropteroate_synth-like_sf"/>
</dbReference>
<evidence type="ECO:0000256" key="7">
    <source>
        <dbReference type="ARBA" id="ARBA00022842"/>
    </source>
</evidence>
<keyword evidence="6" id="KW-0479">Metal-binding</keyword>
<evidence type="ECO:0000259" key="9">
    <source>
        <dbReference type="PROSITE" id="PS50972"/>
    </source>
</evidence>
<sequence length="359" mass="38375">MATRTLIRPTGFVDAPFGYDGKVARLAGGMTFFASVELLHIDGNRRASTELLSVEALESRLDDSLAPQWHVLTGSRAALQLGERIVRLDQPQVMAILNVTPDSFSDGGRFGDPMTAVEAGVRMASEGAAILDVGGESTRPGAQSVWAQDEIERVRPVIERLSAGGSAVSVDTRKSEVMTAALQAGARLVNDVSALTFDPRSAEVVSAAGAPVILMHHLGPPETMQQDPRYDDVLVEVYLWLEERIAAAEAAGIEKSRILIDPGFGFGKTVAHNLELMNGLALFHSLGCALVVGASRKRTIGALSNEAPADERLGGSLAFALKAVEQGAQILRVHDIPETIQALRVWRGLRDQALTPRMA</sequence>
<dbReference type="EMBL" id="CP060780">
    <property type="protein sequence ID" value="QNP43375.1"/>
    <property type="molecule type" value="Genomic_DNA"/>
</dbReference>
<dbReference type="GO" id="GO:0004156">
    <property type="term" value="F:dihydropteroate synthase activity"/>
    <property type="evidence" value="ECO:0007669"/>
    <property type="project" value="UniProtKB-EC"/>
</dbReference>
<dbReference type="PANTHER" id="PTHR20941">
    <property type="entry name" value="FOLATE SYNTHESIS PROTEINS"/>
    <property type="match status" value="1"/>
</dbReference>
<reference evidence="10 11" key="1">
    <citation type="submission" date="2020-08" db="EMBL/GenBank/DDBJ databases">
        <title>Genome sequence of Sphingomonas daechungensis KACC 18115T.</title>
        <authorList>
            <person name="Hyun D.-W."/>
            <person name="Bae J.-W."/>
        </authorList>
    </citation>
    <scope>NUCLEOTIDE SEQUENCE [LARGE SCALE GENOMIC DNA]</scope>
    <source>
        <strain evidence="10 11">KACC 18115</strain>
    </source>
</reference>
<evidence type="ECO:0000256" key="5">
    <source>
        <dbReference type="ARBA" id="ARBA00022679"/>
    </source>
</evidence>
<keyword evidence="11" id="KW-1185">Reference proteome</keyword>
<comment type="catalytic activity">
    <reaction evidence="1">
        <text>(7,8-dihydropterin-6-yl)methyl diphosphate + 4-aminobenzoate = 7,8-dihydropteroate + diphosphate</text>
        <dbReference type="Rhea" id="RHEA:19949"/>
        <dbReference type="ChEBI" id="CHEBI:17836"/>
        <dbReference type="ChEBI" id="CHEBI:17839"/>
        <dbReference type="ChEBI" id="CHEBI:33019"/>
        <dbReference type="ChEBI" id="CHEBI:72950"/>
        <dbReference type="EC" id="2.5.1.15"/>
    </reaction>
</comment>
<dbReference type="InterPro" id="IPR006390">
    <property type="entry name" value="DHP_synth_dom"/>
</dbReference>
<dbReference type="CDD" id="cd00739">
    <property type="entry name" value="DHPS"/>
    <property type="match status" value="1"/>
</dbReference>
<feature type="domain" description="Pterin-binding" evidence="9">
    <location>
        <begin position="91"/>
        <end position="344"/>
    </location>
</feature>
<dbReference type="NCBIfam" id="TIGR01496">
    <property type="entry name" value="DHPS"/>
    <property type="match status" value="1"/>
</dbReference>
<evidence type="ECO:0000313" key="11">
    <source>
        <dbReference type="Proteomes" id="UP000516134"/>
    </source>
</evidence>
<dbReference type="PROSITE" id="PS50972">
    <property type="entry name" value="PTERIN_BINDING"/>
    <property type="match status" value="1"/>
</dbReference>
<dbReference type="SUPFAM" id="SSF51717">
    <property type="entry name" value="Dihydropteroate synthetase-like"/>
    <property type="match status" value="1"/>
</dbReference>
<evidence type="ECO:0000256" key="3">
    <source>
        <dbReference type="ARBA" id="ARBA00004763"/>
    </source>
</evidence>
<protein>
    <recommendedName>
        <fullName evidence="4">dihydropteroate synthase</fullName>
        <ecNumber evidence="4">2.5.1.15</ecNumber>
    </recommendedName>
</protein>
<evidence type="ECO:0000313" key="10">
    <source>
        <dbReference type="EMBL" id="QNP43375.1"/>
    </source>
</evidence>
<keyword evidence="8" id="KW-0289">Folate biosynthesis</keyword>
<evidence type="ECO:0000256" key="6">
    <source>
        <dbReference type="ARBA" id="ARBA00022723"/>
    </source>
</evidence>
<dbReference type="PROSITE" id="PS00793">
    <property type="entry name" value="DHPS_2"/>
    <property type="match status" value="1"/>
</dbReference>
<dbReference type="EC" id="2.5.1.15" evidence="4"/>
<evidence type="ECO:0000256" key="2">
    <source>
        <dbReference type="ARBA" id="ARBA00001946"/>
    </source>
</evidence>
<accession>A0ABX6T0X1</accession>
<dbReference type="RefSeq" id="WP_187714805.1">
    <property type="nucleotide sequence ID" value="NZ_BAABJC010000001.1"/>
</dbReference>
<dbReference type="InterPro" id="IPR045031">
    <property type="entry name" value="DHP_synth-like"/>
</dbReference>
<dbReference type="PANTHER" id="PTHR20941:SF1">
    <property type="entry name" value="FOLIC ACID SYNTHESIS PROTEIN FOL1"/>
    <property type="match status" value="1"/>
</dbReference>